<organism evidence="7 8">
    <name type="scientific">Paenarthrobacter ureafaciens</name>
    <dbReference type="NCBI Taxonomy" id="37931"/>
    <lineage>
        <taxon>Bacteria</taxon>
        <taxon>Bacillati</taxon>
        <taxon>Actinomycetota</taxon>
        <taxon>Actinomycetes</taxon>
        <taxon>Micrococcales</taxon>
        <taxon>Micrococcaceae</taxon>
        <taxon>Paenarthrobacter</taxon>
    </lineage>
</organism>
<dbReference type="InterPro" id="IPR015424">
    <property type="entry name" value="PyrdxlP-dep_Trfase"/>
</dbReference>
<dbReference type="RefSeq" id="WP_069696007.1">
    <property type="nucleotide sequence ID" value="NZ_CP043010.1"/>
</dbReference>
<dbReference type="GO" id="GO:0006520">
    <property type="term" value="P:amino acid metabolic process"/>
    <property type="evidence" value="ECO:0007669"/>
    <property type="project" value="InterPro"/>
</dbReference>
<dbReference type="Pfam" id="PF00155">
    <property type="entry name" value="Aminotran_1_2"/>
    <property type="match status" value="1"/>
</dbReference>
<dbReference type="SUPFAM" id="SSF53383">
    <property type="entry name" value="PLP-dependent transferases"/>
    <property type="match status" value="1"/>
</dbReference>
<dbReference type="Gene3D" id="3.90.1150.10">
    <property type="entry name" value="Aspartate Aminotransferase, domain 1"/>
    <property type="match status" value="1"/>
</dbReference>
<evidence type="ECO:0000313" key="8">
    <source>
        <dbReference type="Proteomes" id="UP001163293"/>
    </source>
</evidence>
<keyword evidence="4" id="KW-0808">Transferase</keyword>
<accession>A0AAX3EIA1</accession>
<name>A0AAX3EIA1_PAEUR</name>
<dbReference type="InterPro" id="IPR015421">
    <property type="entry name" value="PyrdxlP-dep_Trfase_major"/>
</dbReference>
<comment type="cofactor">
    <cofactor evidence="1">
        <name>pyridoxal 5'-phosphate</name>
        <dbReference type="ChEBI" id="CHEBI:597326"/>
    </cofactor>
</comment>
<proteinExistence type="inferred from homology"/>
<dbReference type="GO" id="GO:0008483">
    <property type="term" value="F:transaminase activity"/>
    <property type="evidence" value="ECO:0007669"/>
    <property type="project" value="UniProtKB-KW"/>
</dbReference>
<reference evidence="7" key="1">
    <citation type="submission" date="2022-07" db="EMBL/GenBank/DDBJ databases">
        <authorList>
            <person name="Wu T."/>
        </authorList>
    </citation>
    <scope>NUCLEOTIDE SEQUENCE</scope>
    <source>
        <strain evidence="7">SD-1</strain>
    </source>
</reference>
<evidence type="ECO:0000259" key="6">
    <source>
        <dbReference type="Pfam" id="PF00155"/>
    </source>
</evidence>
<dbReference type="GO" id="GO:0030170">
    <property type="term" value="F:pyridoxal phosphate binding"/>
    <property type="evidence" value="ECO:0007669"/>
    <property type="project" value="InterPro"/>
</dbReference>
<dbReference type="AlphaFoldDB" id="A0AAX3EIA1"/>
<gene>
    <name evidence="7" type="ORF">NL394_01045</name>
</gene>
<sequence length="399" mass="43740">MQKLARRLERLGTETAFSVAQAAAAWKAKGNLVYPFHLGDINIPTAPHIIEAMNKAIADGYTGYCPGPGIPQLREALAEDIGSRRGIEFSPENVVVMTGGKPVITKFLQAVMNPGEEVLYPNPGFPIYESQIEYLGGTAVPYRYVPTSKGFAIDLDQVRASITPNTTAIIYNDLQNPISAESTAAEREAIAQIAIEHDLWVLSDEAYFETRYEGVSSSITSIPGMAERTVMLYTFSKKFAMTGSRLGCAVAPRDIAQVLSTLNTNDESCTTHYVQWAGIEALRGPQEPVQDMLDILKDRRDAACGIVNSIPGMSVAVPQSTFYLFPDVTEAMQKLGYTAVGDFASDALYKTGVSFCTREHFGRRLPGEDRQYIRLAYSGIETPAIEEGLGRLREWIENA</sequence>
<dbReference type="PANTHER" id="PTHR46383">
    <property type="entry name" value="ASPARTATE AMINOTRANSFERASE"/>
    <property type="match status" value="1"/>
</dbReference>
<dbReference type="InterPro" id="IPR050596">
    <property type="entry name" value="AspAT/PAT-like"/>
</dbReference>
<evidence type="ECO:0000313" key="7">
    <source>
        <dbReference type="EMBL" id="UYV97866.1"/>
    </source>
</evidence>
<keyword evidence="3 7" id="KW-0032">Aminotransferase</keyword>
<evidence type="ECO:0000256" key="3">
    <source>
        <dbReference type="ARBA" id="ARBA00022576"/>
    </source>
</evidence>
<dbReference type="CDD" id="cd00609">
    <property type="entry name" value="AAT_like"/>
    <property type="match status" value="1"/>
</dbReference>
<dbReference type="InterPro" id="IPR015422">
    <property type="entry name" value="PyrdxlP-dep_Trfase_small"/>
</dbReference>
<keyword evidence="5" id="KW-0663">Pyridoxal phosphate</keyword>
<dbReference type="InterPro" id="IPR004839">
    <property type="entry name" value="Aminotransferase_I/II_large"/>
</dbReference>
<evidence type="ECO:0000256" key="4">
    <source>
        <dbReference type="ARBA" id="ARBA00022679"/>
    </source>
</evidence>
<dbReference type="Proteomes" id="UP001163293">
    <property type="component" value="Chromosome"/>
</dbReference>
<evidence type="ECO:0000256" key="1">
    <source>
        <dbReference type="ARBA" id="ARBA00001933"/>
    </source>
</evidence>
<dbReference type="Gene3D" id="3.40.640.10">
    <property type="entry name" value="Type I PLP-dependent aspartate aminotransferase-like (Major domain)"/>
    <property type="match status" value="1"/>
</dbReference>
<protein>
    <submittedName>
        <fullName evidence="7">Aminotransferase class I/II-fold pyridoxal phosphate-dependent enzyme</fullName>
    </submittedName>
</protein>
<feature type="domain" description="Aminotransferase class I/classII large" evidence="6">
    <location>
        <begin position="43"/>
        <end position="389"/>
    </location>
</feature>
<dbReference type="EMBL" id="CP101185">
    <property type="protein sequence ID" value="UYV97866.1"/>
    <property type="molecule type" value="Genomic_DNA"/>
</dbReference>
<evidence type="ECO:0000256" key="5">
    <source>
        <dbReference type="ARBA" id="ARBA00022898"/>
    </source>
</evidence>
<keyword evidence="8" id="KW-1185">Reference proteome</keyword>
<comment type="similarity">
    <text evidence="2">Belongs to the class-I pyridoxal-phosphate-dependent aminotransferase family.</text>
</comment>
<evidence type="ECO:0000256" key="2">
    <source>
        <dbReference type="ARBA" id="ARBA00007441"/>
    </source>
</evidence>
<dbReference type="PANTHER" id="PTHR46383:SF1">
    <property type="entry name" value="ASPARTATE AMINOTRANSFERASE"/>
    <property type="match status" value="1"/>
</dbReference>